<dbReference type="Gene3D" id="2.60.120.1440">
    <property type="match status" value="1"/>
</dbReference>
<dbReference type="PATRIC" id="fig|1698449.3.peg.1407"/>
<dbReference type="CDD" id="cd00118">
    <property type="entry name" value="LysM"/>
    <property type="match status" value="1"/>
</dbReference>
<reference evidence="3 4" key="1">
    <citation type="journal article" date="2015" name="Genome Announc.">
        <title>Genome Sequences of Oblitimonas alkaliphila gen. nov. sp. nov. (Proposed), a Novel Bacterium of the Pseudomonadaceae Family.</title>
        <authorList>
            <person name="Lauer A.C."/>
            <person name="Nicholson A.C."/>
            <person name="Humrighouse B.W."/>
            <person name="Emery B."/>
            <person name="Drobish A."/>
            <person name="Juieng P."/>
            <person name="Loparev V."/>
            <person name="McQuiston J.R."/>
        </authorList>
    </citation>
    <scope>NUCLEOTIDE SEQUENCE [LARGE SCALE GENOMIC DNA]</scope>
    <source>
        <strain evidence="3 4">E5571</strain>
    </source>
</reference>
<dbReference type="SUPFAM" id="SSF54106">
    <property type="entry name" value="LysM domain"/>
    <property type="match status" value="1"/>
</dbReference>
<dbReference type="InterPro" id="IPR006860">
    <property type="entry name" value="FecR"/>
</dbReference>
<evidence type="ECO:0000256" key="1">
    <source>
        <dbReference type="SAM" id="SignalP"/>
    </source>
</evidence>
<protein>
    <recommendedName>
        <fullName evidence="2">LysM domain-containing protein</fullName>
    </recommendedName>
</protein>
<evidence type="ECO:0000259" key="2">
    <source>
        <dbReference type="PROSITE" id="PS51782"/>
    </source>
</evidence>
<name>A0A0K1XEW2_9GAMM</name>
<keyword evidence="1" id="KW-0732">Signal</keyword>
<dbReference type="AlphaFoldDB" id="A0A0K1XEW2"/>
<dbReference type="EMBL" id="CP012365">
    <property type="protein sequence ID" value="AKX59702.1"/>
    <property type="molecule type" value="Genomic_DNA"/>
</dbReference>
<sequence length="419" mass="47763">MELKIKALFFIFLAPSSLIIAGDSYATDNVIEHTVVKGDTLWDISNKYYKTPLNYDAIKKNNNIKYDKLLKQGQQLKLISAAFYPAVVTSIEGDAILLTGDEKINIQQGSLVNKGDLLQVNDSSFVMLKFINQVEVEVQPKSLVIFGGDTVSNSLNITPSLRLKQGSIEIKVPPEEKLINKLEVMSANLILGVRGTNFRVKNDTKITRSELLDGQIILYKNNNKQLSLDWGKGVIYTHDKNDLVVSELNDKPVISNIHYDGNGTSIYIGRTPIETEHKIKVYRDKEYLQPIYEDKNKQGYFYLKNNLTNSEDVYFKLTSFSSNGLESFPLYGHYTKPKIKLSVQENSVRFIFPYCNTSRRLQISETETFVISAIDKSEIYACELLINNLPDKKWYWRVYEGKSNNPEFDSGNFTISSKY</sequence>
<organism evidence="3 4">
    <name type="scientific">Thiopseudomonas alkaliphila</name>
    <dbReference type="NCBI Taxonomy" id="1697053"/>
    <lineage>
        <taxon>Bacteria</taxon>
        <taxon>Pseudomonadati</taxon>
        <taxon>Pseudomonadota</taxon>
        <taxon>Gammaproteobacteria</taxon>
        <taxon>Pseudomonadales</taxon>
        <taxon>Pseudomonadaceae</taxon>
        <taxon>Thiopseudomonas</taxon>
    </lineage>
</organism>
<dbReference type="PANTHER" id="PTHR38731:SF3">
    <property type="entry name" value="BLL6125 PROTEIN"/>
    <property type="match status" value="1"/>
</dbReference>
<evidence type="ECO:0000313" key="3">
    <source>
        <dbReference type="EMBL" id="AKX59702.1"/>
    </source>
</evidence>
<dbReference type="SMART" id="SM00257">
    <property type="entry name" value="LysM"/>
    <property type="match status" value="1"/>
</dbReference>
<dbReference type="PANTHER" id="PTHR38731">
    <property type="entry name" value="LIPL45-RELATED LIPOPROTEIN-RELATED"/>
    <property type="match status" value="1"/>
</dbReference>
<feature type="signal peptide" evidence="1">
    <location>
        <begin position="1"/>
        <end position="21"/>
    </location>
</feature>
<accession>A0A0K1XEW2</accession>
<dbReference type="RefSeq" id="WP_053100874.1">
    <property type="nucleotide sequence ID" value="NZ_CP012365.1"/>
</dbReference>
<gene>
    <name evidence="3" type="ORF">AKN88_07005</name>
</gene>
<feature type="chain" id="PRO_5005472123" description="LysM domain-containing protein" evidence="1">
    <location>
        <begin position="22"/>
        <end position="419"/>
    </location>
</feature>
<dbReference type="Gene3D" id="3.10.350.10">
    <property type="entry name" value="LysM domain"/>
    <property type="match status" value="1"/>
</dbReference>
<dbReference type="InterPro" id="IPR036779">
    <property type="entry name" value="LysM_dom_sf"/>
</dbReference>
<keyword evidence="4" id="KW-1185">Reference proteome</keyword>
<feature type="domain" description="LysM" evidence="2">
    <location>
        <begin position="31"/>
        <end position="78"/>
    </location>
</feature>
<dbReference type="Proteomes" id="UP000063953">
    <property type="component" value="Chromosome"/>
</dbReference>
<dbReference type="Pfam" id="PF04773">
    <property type="entry name" value="FecR"/>
    <property type="match status" value="1"/>
</dbReference>
<proteinExistence type="predicted"/>
<evidence type="ECO:0000313" key="4">
    <source>
        <dbReference type="Proteomes" id="UP000063953"/>
    </source>
</evidence>
<dbReference type="InterPro" id="IPR018392">
    <property type="entry name" value="LysM"/>
</dbReference>
<dbReference type="Pfam" id="PF01476">
    <property type="entry name" value="LysM"/>
    <property type="match status" value="1"/>
</dbReference>
<dbReference type="PROSITE" id="PS51782">
    <property type="entry name" value="LYSM"/>
    <property type="match status" value="1"/>
</dbReference>